<evidence type="ECO:0008006" key="4">
    <source>
        <dbReference type="Google" id="ProtNLM"/>
    </source>
</evidence>
<evidence type="ECO:0000256" key="1">
    <source>
        <dbReference type="SAM" id="SignalP"/>
    </source>
</evidence>
<keyword evidence="3" id="KW-1185">Reference proteome</keyword>
<dbReference type="RefSeq" id="WP_373407570.1">
    <property type="nucleotide sequence ID" value="NZ_JBCFQL010000019.1"/>
</dbReference>
<evidence type="ECO:0000313" key="2">
    <source>
        <dbReference type="EMBL" id="MFA9192680.1"/>
    </source>
</evidence>
<name>A0ABV4TGX3_9FLAO</name>
<feature type="chain" id="PRO_5045611822" description="DUF4595 domain-containing protein" evidence="1">
    <location>
        <begin position="23"/>
        <end position="256"/>
    </location>
</feature>
<accession>A0ABV4TGX3</accession>
<dbReference type="Proteomes" id="UP001574169">
    <property type="component" value="Unassembled WGS sequence"/>
</dbReference>
<evidence type="ECO:0000313" key="3">
    <source>
        <dbReference type="Proteomes" id="UP001574169"/>
    </source>
</evidence>
<dbReference type="EMBL" id="JBCFQL010000019">
    <property type="protein sequence ID" value="MFA9192680.1"/>
    <property type="molecule type" value="Genomic_DNA"/>
</dbReference>
<sequence>MKNNIKLFFFISITAVFFSSCANDKDEKSKNFIKIIESTQNGIAENSVFTYNKNQIISAENSKQKIDYTYQDGVIIKITTYNKTTQQNVVLNYTYNKEKLVKVTSSENYVINYTHHSDGTVYYEKFNVDAQNQQQKVYHGNLTFKNNNLINDERVFDDADQNSISSSKTTFDYDTYNNPYFSILGFDKLLDHDASVSKNNVVMTVAETTVVSGEETISSANMYKNTFKYDTDNYPTEQVAEESLTNPNYSKIQYLY</sequence>
<keyword evidence="1" id="KW-0732">Signal</keyword>
<proteinExistence type="predicted"/>
<organism evidence="2 3">
    <name type="scientific">Flavobacterium zubiriense</name>
    <dbReference type="NCBI Taxonomy" id="3138075"/>
    <lineage>
        <taxon>Bacteria</taxon>
        <taxon>Pseudomonadati</taxon>
        <taxon>Bacteroidota</taxon>
        <taxon>Flavobacteriia</taxon>
        <taxon>Flavobacteriales</taxon>
        <taxon>Flavobacteriaceae</taxon>
        <taxon>Flavobacterium</taxon>
    </lineage>
</organism>
<gene>
    <name evidence="2" type="ORF">AAGV28_14980</name>
</gene>
<feature type="signal peptide" evidence="1">
    <location>
        <begin position="1"/>
        <end position="22"/>
    </location>
</feature>
<protein>
    <recommendedName>
        <fullName evidence="4">DUF4595 domain-containing protein</fullName>
    </recommendedName>
</protein>
<comment type="caution">
    <text evidence="2">The sequence shown here is derived from an EMBL/GenBank/DDBJ whole genome shotgun (WGS) entry which is preliminary data.</text>
</comment>
<dbReference type="PROSITE" id="PS51257">
    <property type="entry name" value="PROKAR_LIPOPROTEIN"/>
    <property type="match status" value="1"/>
</dbReference>
<reference evidence="2 3" key="1">
    <citation type="submission" date="2024-04" db="EMBL/GenBank/DDBJ databases">
        <title>New Clade of Flavobacterium.</title>
        <authorList>
            <person name="Matos L."/>
            <person name="Proenca D.N."/>
            <person name="Fransisco R.M."/>
            <person name="Chung A.P."/>
            <person name="Maccario L."/>
            <person name="Sorensen S.J."/>
            <person name="Morais P.V."/>
        </authorList>
    </citation>
    <scope>NUCLEOTIDE SEQUENCE [LARGE SCALE GENOMIC DNA]</scope>
    <source>
        <strain evidence="2 3">FZUC8N2.13</strain>
    </source>
</reference>